<dbReference type="Gene3D" id="2.130.10.10">
    <property type="entry name" value="YVTN repeat-like/Quinoprotein amine dehydrogenase"/>
    <property type="match status" value="1"/>
</dbReference>
<organism evidence="6 7">
    <name type="scientific">Triticum turgidum subsp. durum</name>
    <name type="common">Durum wheat</name>
    <name type="synonym">Triticum durum</name>
    <dbReference type="NCBI Taxonomy" id="4567"/>
    <lineage>
        <taxon>Eukaryota</taxon>
        <taxon>Viridiplantae</taxon>
        <taxon>Streptophyta</taxon>
        <taxon>Embryophyta</taxon>
        <taxon>Tracheophyta</taxon>
        <taxon>Spermatophyta</taxon>
        <taxon>Magnoliopsida</taxon>
        <taxon>Liliopsida</taxon>
        <taxon>Poales</taxon>
        <taxon>Poaceae</taxon>
        <taxon>BOP clade</taxon>
        <taxon>Pooideae</taxon>
        <taxon>Triticodae</taxon>
        <taxon>Triticeae</taxon>
        <taxon>Triticinae</taxon>
        <taxon>Triticum</taxon>
    </lineage>
</organism>
<dbReference type="GO" id="GO:0030126">
    <property type="term" value="C:COPI vesicle coat"/>
    <property type="evidence" value="ECO:0007669"/>
    <property type="project" value="TreeGrafter"/>
</dbReference>
<dbReference type="AlphaFoldDB" id="A0A9R1ACL2"/>
<comment type="subcellular location">
    <subcellularLocation>
        <location evidence="1">Cytoplasmic vesicle membrane</location>
    </subcellularLocation>
</comment>
<reference evidence="6 7" key="1">
    <citation type="submission" date="2017-09" db="EMBL/GenBank/DDBJ databases">
        <authorList>
            <consortium name="International Durum Wheat Genome Sequencing Consortium (IDWGSC)"/>
            <person name="Milanesi L."/>
        </authorList>
    </citation>
    <scope>NUCLEOTIDE SEQUENCE [LARGE SCALE GENOMIC DNA]</scope>
    <source>
        <strain evidence="7">cv. Svevo</strain>
    </source>
</reference>
<dbReference type="InterPro" id="IPR036322">
    <property type="entry name" value="WD40_repeat_dom_sf"/>
</dbReference>
<dbReference type="PRINTS" id="PR00320">
    <property type="entry name" value="GPROTEINBRPT"/>
</dbReference>
<dbReference type="InterPro" id="IPR050844">
    <property type="entry name" value="Coatomer_complex_subunit"/>
</dbReference>
<gene>
    <name evidence="6" type="ORF">TRITD_7Bv1G225760</name>
</gene>
<keyword evidence="3" id="KW-0677">Repeat</keyword>
<evidence type="ECO:0000256" key="1">
    <source>
        <dbReference type="ARBA" id="ARBA00004156"/>
    </source>
</evidence>
<keyword evidence="4" id="KW-0968">Cytoplasmic vesicle</keyword>
<dbReference type="GO" id="GO:0006888">
    <property type="term" value="P:endoplasmic reticulum to Golgi vesicle-mediated transport"/>
    <property type="evidence" value="ECO:0007669"/>
    <property type="project" value="TreeGrafter"/>
</dbReference>
<dbReference type="PANTHER" id="PTHR19876:SF72">
    <property type="entry name" value="COATOMER WD ASSOCIATED REGION DOMAIN-CONTAINING PROTEIN"/>
    <property type="match status" value="1"/>
</dbReference>
<dbReference type="Gramene" id="TRITD7Bv1G225760.1">
    <property type="protein sequence ID" value="TRITD7Bv1G225760.1"/>
    <property type="gene ID" value="TRITD7Bv1G225760"/>
</dbReference>
<dbReference type="Pfam" id="PF00400">
    <property type="entry name" value="WD40"/>
    <property type="match status" value="3"/>
</dbReference>
<sequence>MHRCKSDRAIVTVCKVKFIARKRWLVAVSDDCVVHIYKYEKELEKVTTFKAHDCDNPRISLDVHPTQPYVLSGCFGQIKLWDWNQDWNCIQTFEEHSDDIRELKFNLEDTNSFASASYDDTVKVWSLDSLKSKYTLSGHLGTVYCLDFFTRDGQQYLISGSFDGTAKIWDLHKKECVHTLEHECHVYPVFAHPSLPVLITATSNGAVRVWSSTNFRLKKKLEVDSPVRGFACLTGSERVAVAHFYGVSVMKIGDEEAQGGSEGNNENSVSAIDY</sequence>
<dbReference type="PROSITE" id="PS00678">
    <property type="entry name" value="WD_REPEATS_1"/>
    <property type="match status" value="1"/>
</dbReference>
<evidence type="ECO:0000256" key="2">
    <source>
        <dbReference type="ARBA" id="ARBA00022574"/>
    </source>
</evidence>
<name>A0A9R1ACL2_TRITD</name>
<evidence type="ECO:0000313" key="7">
    <source>
        <dbReference type="Proteomes" id="UP000324705"/>
    </source>
</evidence>
<feature type="repeat" description="WD" evidence="5">
    <location>
        <begin position="136"/>
        <end position="179"/>
    </location>
</feature>
<dbReference type="PANTHER" id="PTHR19876">
    <property type="entry name" value="COATOMER"/>
    <property type="match status" value="1"/>
</dbReference>
<keyword evidence="7" id="KW-1185">Reference proteome</keyword>
<feature type="repeat" description="WD" evidence="5">
    <location>
        <begin position="93"/>
        <end position="135"/>
    </location>
</feature>
<dbReference type="OMA" id="GSKRCEL"/>
<proteinExistence type="predicted"/>
<dbReference type="GO" id="GO:0006886">
    <property type="term" value="P:intracellular protein transport"/>
    <property type="evidence" value="ECO:0007669"/>
    <property type="project" value="TreeGrafter"/>
</dbReference>
<evidence type="ECO:0000256" key="5">
    <source>
        <dbReference type="PROSITE-ProRule" id="PRU00221"/>
    </source>
</evidence>
<dbReference type="PROSITE" id="PS50294">
    <property type="entry name" value="WD_REPEATS_REGION"/>
    <property type="match status" value="2"/>
</dbReference>
<evidence type="ECO:0000313" key="6">
    <source>
        <dbReference type="EMBL" id="VAI93761.1"/>
    </source>
</evidence>
<dbReference type="GO" id="GO:0006890">
    <property type="term" value="P:retrograde vesicle-mediated transport, Golgi to endoplasmic reticulum"/>
    <property type="evidence" value="ECO:0007669"/>
    <property type="project" value="TreeGrafter"/>
</dbReference>
<dbReference type="InterPro" id="IPR020472">
    <property type="entry name" value="WD40_PAC1"/>
</dbReference>
<evidence type="ECO:0000256" key="4">
    <source>
        <dbReference type="ARBA" id="ARBA00023329"/>
    </source>
</evidence>
<accession>A0A9R1ACL2</accession>
<dbReference type="GO" id="GO:0006891">
    <property type="term" value="P:intra-Golgi vesicle-mediated transport"/>
    <property type="evidence" value="ECO:0007669"/>
    <property type="project" value="TreeGrafter"/>
</dbReference>
<dbReference type="SMART" id="SM00320">
    <property type="entry name" value="WD40"/>
    <property type="match status" value="5"/>
</dbReference>
<dbReference type="InterPro" id="IPR015943">
    <property type="entry name" value="WD40/YVTN_repeat-like_dom_sf"/>
</dbReference>
<dbReference type="InterPro" id="IPR019775">
    <property type="entry name" value="WD40_repeat_CS"/>
</dbReference>
<dbReference type="Proteomes" id="UP000324705">
    <property type="component" value="Chromosome 7B"/>
</dbReference>
<dbReference type="PROSITE" id="PS50082">
    <property type="entry name" value="WD_REPEATS_2"/>
    <property type="match status" value="2"/>
</dbReference>
<dbReference type="SUPFAM" id="SSF50978">
    <property type="entry name" value="WD40 repeat-like"/>
    <property type="match status" value="1"/>
</dbReference>
<dbReference type="InterPro" id="IPR001680">
    <property type="entry name" value="WD40_rpt"/>
</dbReference>
<protein>
    <submittedName>
        <fullName evidence="6">Uncharacterized protein</fullName>
    </submittedName>
</protein>
<evidence type="ECO:0000256" key="3">
    <source>
        <dbReference type="ARBA" id="ARBA00022737"/>
    </source>
</evidence>
<keyword evidence="2 5" id="KW-0853">WD repeat</keyword>
<dbReference type="EMBL" id="LT934124">
    <property type="protein sequence ID" value="VAI93761.1"/>
    <property type="molecule type" value="Genomic_DNA"/>
</dbReference>